<dbReference type="EMBL" id="CP003811">
    <property type="protein sequence ID" value="AIQ93342.1"/>
    <property type="molecule type" value="Genomic_DNA"/>
</dbReference>
<dbReference type="SUPFAM" id="SSF161098">
    <property type="entry name" value="MetI-like"/>
    <property type="match status" value="1"/>
</dbReference>
<sequence length="247" mass="25327">MSRAPPLAWAALLALLGVFLVAPGRFAPLFQPFAPGDTPPIYAQTPLLTLALNHLLLVAAATLTAAAIALGLAVAATRPAGRDVLPFARSVARIGQTFPPVAVLALAVPIFGFGAVPTLIALVLYGLLPIFETALTGLDGLDPALMEAARGMGMTDRQRFLRVELPLALPMILSGIRLAAVIGLATATIGSTVAASTLGEVIISGLLTGNTAYVLQGGLVVSALALLIDAGFRHVERGAARRAGFRS</sequence>
<dbReference type="InterPro" id="IPR000515">
    <property type="entry name" value="MetI-like"/>
</dbReference>
<organism evidence="8 9">
    <name type="scientific">Methylobacterium oryzae CBMB20</name>
    <dbReference type="NCBI Taxonomy" id="693986"/>
    <lineage>
        <taxon>Bacteria</taxon>
        <taxon>Pseudomonadati</taxon>
        <taxon>Pseudomonadota</taxon>
        <taxon>Alphaproteobacteria</taxon>
        <taxon>Hyphomicrobiales</taxon>
        <taxon>Methylobacteriaceae</taxon>
        <taxon>Methylobacterium</taxon>
    </lineage>
</organism>
<evidence type="ECO:0000256" key="3">
    <source>
        <dbReference type="ARBA" id="ARBA00022692"/>
    </source>
</evidence>
<dbReference type="PANTHER" id="PTHR30177">
    <property type="entry name" value="GLYCINE BETAINE/L-PROLINE TRANSPORT SYSTEM PERMEASE PROTEIN PROW"/>
    <property type="match status" value="1"/>
</dbReference>
<keyword evidence="9" id="KW-1185">Reference proteome</keyword>
<dbReference type="RefSeq" id="WP_043760060.1">
    <property type="nucleotide sequence ID" value="NZ_CP003811.1"/>
</dbReference>
<evidence type="ECO:0000256" key="5">
    <source>
        <dbReference type="ARBA" id="ARBA00023136"/>
    </source>
</evidence>
<feature type="transmembrane region" description="Helical" evidence="6">
    <location>
        <begin position="50"/>
        <end position="76"/>
    </location>
</feature>
<feature type="transmembrane region" description="Helical" evidence="6">
    <location>
        <begin position="97"/>
        <end position="116"/>
    </location>
</feature>
<evidence type="ECO:0000259" key="7">
    <source>
        <dbReference type="PROSITE" id="PS50928"/>
    </source>
</evidence>
<dbReference type="KEGG" id="mor:MOC_5587"/>
<dbReference type="CDD" id="cd06261">
    <property type="entry name" value="TM_PBP2"/>
    <property type="match status" value="1"/>
</dbReference>
<comment type="similarity">
    <text evidence="6">Belongs to the binding-protein-dependent transport system permease family.</text>
</comment>
<feature type="transmembrane region" description="Helical" evidence="6">
    <location>
        <begin position="167"/>
        <end position="193"/>
    </location>
</feature>
<dbReference type="PROSITE" id="PS50928">
    <property type="entry name" value="ABC_TM1"/>
    <property type="match status" value="1"/>
</dbReference>
<feature type="domain" description="ABC transmembrane type-1" evidence="7">
    <location>
        <begin position="51"/>
        <end position="232"/>
    </location>
</feature>
<evidence type="ECO:0000256" key="1">
    <source>
        <dbReference type="ARBA" id="ARBA00004651"/>
    </source>
</evidence>
<dbReference type="InterPro" id="IPR051204">
    <property type="entry name" value="ABC_transp_perm/SBD"/>
</dbReference>
<dbReference type="STRING" id="693986.MOC_5587"/>
<protein>
    <submittedName>
        <fullName evidence="8">Binding-protein-dependent transport systems inner membrane component</fullName>
    </submittedName>
</protein>
<dbReference type="Proteomes" id="UP000029492">
    <property type="component" value="Chromosome"/>
</dbReference>
<evidence type="ECO:0000256" key="2">
    <source>
        <dbReference type="ARBA" id="ARBA00022448"/>
    </source>
</evidence>
<evidence type="ECO:0000256" key="4">
    <source>
        <dbReference type="ARBA" id="ARBA00022989"/>
    </source>
</evidence>
<accession>A0A089P106</accession>
<dbReference type="eggNOG" id="COG1174">
    <property type="taxonomic scope" value="Bacteria"/>
</dbReference>
<comment type="subcellular location">
    <subcellularLocation>
        <location evidence="1 6">Cell membrane</location>
        <topology evidence="1 6">Multi-pass membrane protein</topology>
    </subcellularLocation>
</comment>
<evidence type="ECO:0000256" key="6">
    <source>
        <dbReference type="RuleBase" id="RU363032"/>
    </source>
</evidence>
<keyword evidence="5 6" id="KW-0472">Membrane</keyword>
<dbReference type="Gene3D" id="1.10.3720.10">
    <property type="entry name" value="MetI-like"/>
    <property type="match status" value="1"/>
</dbReference>
<dbReference type="GO" id="GO:0055085">
    <property type="term" value="P:transmembrane transport"/>
    <property type="evidence" value="ECO:0007669"/>
    <property type="project" value="InterPro"/>
</dbReference>
<dbReference type="InterPro" id="IPR035906">
    <property type="entry name" value="MetI-like_sf"/>
</dbReference>
<keyword evidence="3 6" id="KW-0812">Transmembrane</keyword>
<evidence type="ECO:0000313" key="8">
    <source>
        <dbReference type="EMBL" id="AIQ93342.1"/>
    </source>
</evidence>
<proteinExistence type="inferred from homology"/>
<dbReference type="HOGENOM" id="CLU_046113_7_0_5"/>
<keyword evidence="2 6" id="KW-0813">Transport</keyword>
<dbReference type="Pfam" id="PF00528">
    <property type="entry name" value="BPD_transp_1"/>
    <property type="match status" value="1"/>
</dbReference>
<name>A0A089P106_9HYPH</name>
<dbReference type="AlphaFoldDB" id="A0A089P106"/>
<evidence type="ECO:0000313" key="9">
    <source>
        <dbReference type="Proteomes" id="UP000029492"/>
    </source>
</evidence>
<gene>
    <name evidence="8" type="ORF">MOC_5587</name>
</gene>
<feature type="transmembrane region" description="Helical" evidence="6">
    <location>
        <begin position="213"/>
        <end position="232"/>
    </location>
</feature>
<keyword evidence="4 6" id="KW-1133">Transmembrane helix</keyword>
<reference evidence="8 9" key="1">
    <citation type="journal article" date="2014" name="PLoS ONE">
        <title>Genome Information of Methylobacterium oryzae, a Plant-Probiotic Methylotroph in the Phyllosphere.</title>
        <authorList>
            <person name="Kwak M.J."/>
            <person name="Jeong H."/>
            <person name="Madhaiyan M."/>
            <person name="Lee Y."/>
            <person name="Sa T.M."/>
            <person name="Oh T.K."/>
            <person name="Kim J.F."/>
        </authorList>
    </citation>
    <scope>NUCLEOTIDE SEQUENCE [LARGE SCALE GENOMIC DNA]</scope>
    <source>
        <strain evidence="8 9">CBMB20</strain>
    </source>
</reference>
<dbReference type="GO" id="GO:0005886">
    <property type="term" value="C:plasma membrane"/>
    <property type="evidence" value="ECO:0007669"/>
    <property type="project" value="UniProtKB-SubCell"/>
</dbReference>
<dbReference type="PANTHER" id="PTHR30177:SF32">
    <property type="entry name" value="GLYCINE BETAINE UPTAKE SYSTEM PERMEASE PROTEIN YEHW"/>
    <property type="match status" value="1"/>
</dbReference>